<dbReference type="AlphaFoldDB" id="A0A9P4MPH4"/>
<reference evidence="2" key="1">
    <citation type="journal article" date="2020" name="Stud. Mycol.">
        <title>101 Dothideomycetes genomes: a test case for predicting lifestyles and emergence of pathogens.</title>
        <authorList>
            <person name="Haridas S."/>
            <person name="Albert R."/>
            <person name="Binder M."/>
            <person name="Bloem J."/>
            <person name="Labutti K."/>
            <person name="Salamov A."/>
            <person name="Andreopoulos B."/>
            <person name="Baker S."/>
            <person name="Barry K."/>
            <person name="Bills G."/>
            <person name="Bluhm B."/>
            <person name="Cannon C."/>
            <person name="Castanera R."/>
            <person name="Culley D."/>
            <person name="Daum C."/>
            <person name="Ezra D."/>
            <person name="Gonzalez J."/>
            <person name="Henrissat B."/>
            <person name="Kuo A."/>
            <person name="Liang C."/>
            <person name="Lipzen A."/>
            <person name="Lutzoni F."/>
            <person name="Magnuson J."/>
            <person name="Mondo S."/>
            <person name="Nolan M."/>
            <person name="Ohm R."/>
            <person name="Pangilinan J."/>
            <person name="Park H.-J."/>
            <person name="Ramirez L."/>
            <person name="Alfaro M."/>
            <person name="Sun H."/>
            <person name="Tritt A."/>
            <person name="Yoshinaga Y."/>
            <person name="Zwiers L.-H."/>
            <person name="Turgeon B."/>
            <person name="Goodwin S."/>
            <person name="Spatafora J."/>
            <person name="Crous P."/>
            <person name="Grigoriev I."/>
        </authorList>
    </citation>
    <scope>NUCLEOTIDE SEQUENCE</scope>
    <source>
        <strain evidence="2">ATCC 74209</strain>
    </source>
</reference>
<keyword evidence="3" id="KW-1185">Reference proteome</keyword>
<protein>
    <submittedName>
        <fullName evidence="2">Uncharacterized protein</fullName>
    </submittedName>
</protein>
<evidence type="ECO:0000256" key="1">
    <source>
        <dbReference type="SAM" id="SignalP"/>
    </source>
</evidence>
<proteinExistence type="predicted"/>
<accession>A0A9P4MPH4</accession>
<dbReference type="Proteomes" id="UP000799536">
    <property type="component" value="Unassembled WGS sequence"/>
</dbReference>
<feature type="signal peptide" evidence="1">
    <location>
        <begin position="1"/>
        <end position="19"/>
    </location>
</feature>
<name>A0A9P4MPH4_9PLEO</name>
<gene>
    <name evidence="2" type="ORF">GQ43DRAFT_441346</name>
</gene>
<feature type="chain" id="PRO_5040460521" evidence="1">
    <location>
        <begin position="20"/>
        <end position="72"/>
    </location>
</feature>
<keyword evidence="1" id="KW-0732">Signal</keyword>
<comment type="caution">
    <text evidence="2">The sequence shown here is derived from an EMBL/GenBank/DDBJ whole genome shotgun (WGS) entry which is preliminary data.</text>
</comment>
<organism evidence="2 3">
    <name type="scientific">Delitschia confertaspora ATCC 74209</name>
    <dbReference type="NCBI Taxonomy" id="1513339"/>
    <lineage>
        <taxon>Eukaryota</taxon>
        <taxon>Fungi</taxon>
        <taxon>Dikarya</taxon>
        <taxon>Ascomycota</taxon>
        <taxon>Pezizomycotina</taxon>
        <taxon>Dothideomycetes</taxon>
        <taxon>Pleosporomycetidae</taxon>
        <taxon>Pleosporales</taxon>
        <taxon>Delitschiaceae</taxon>
        <taxon>Delitschia</taxon>
    </lineage>
</organism>
<dbReference type="EMBL" id="ML994011">
    <property type="protein sequence ID" value="KAF2200664.1"/>
    <property type="molecule type" value="Genomic_DNA"/>
</dbReference>
<sequence length="72" mass="7622">MQYFIPIIALLATASTTLAAPQPQYTGLSCFPGHYTCLQNNIYVCNAASTHQLSAQCGNLRCTSSGGTAYCV</sequence>
<evidence type="ECO:0000313" key="3">
    <source>
        <dbReference type="Proteomes" id="UP000799536"/>
    </source>
</evidence>
<evidence type="ECO:0000313" key="2">
    <source>
        <dbReference type="EMBL" id="KAF2200664.1"/>
    </source>
</evidence>